<feature type="domain" description="DUF374" evidence="2">
    <location>
        <begin position="62"/>
        <end position="126"/>
    </location>
</feature>
<keyword evidence="4" id="KW-1185">Reference proteome</keyword>
<accession>A0A518D7A8</accession>
<evidence type="ECO:0000256" key="1">
    <source>
        <dbReference type="SAM" id="Coils"/>
    </source>
</evidence>
<keyword evidence="1" id="KW-0175">Coiled coil</keyword>
<dbReference type="CDD" id="cd07983">
    <property type="entry name" value="LPLAT_DUF374-like"/>
    <property type="match status" value="1"/>
</dbReference>
<proteinExistence type="predicted"/>
<reference evidence="3 4" key="1">
    <citation type="submission" date="2019-02" db="EMBL/GenBank/DDBJ databases">
        <title>Deep-cultivation of Planctomycetes and their phenomic and genomic characterization uncovers novel biology.</title>
        <authorList>
            <person name="Wiegand S."/>
            <person name="Jogler M."/>
            <person name="Boedeker C."/>
            <person name="Pinto D."/>
            <person name="Vollmers J."/>
            <person name="Rivas-Marin E."/>
            <person name="Kohn T."/>
            <person name="Peeters S.H."/>
            <person name="Heuer A."/>
            <person name="Rast P."/>
            <person name="Oberbeckmann S."/>
            <person name="Bunk B."/>
            <person name="Jeske O."/>
            <person name="Meyerdierks A."/>
            <person name="Storesund J.E."/>
            <person name="Kallscheuer N."/>
            <person name="Luecker S."/>
            <person name="Lage O.M."/>
            <person name="Pohl T."/>
            <person name="Merkel B.J."/>
            <person name="Hornburger P."/>
            <person name="Mueller R.-W."/>
            <person name="Bruemmer F."/>
            <person name="Labrenz M."/>
            <person name="Spormann A.M."/>
            <person name="Op den Camp H."/>
            <person name="Overmann J."/>
            <person name="Amann R."/>
            <person name="Jetten M.S.M."/>
            <person name="Mascher T."/>
            <person name="Medema M.H."/>
            <person name="Devos D.P."/>
            <person name="Kaster A.-K."/>
            <person name="Ovreas L."/>
            <person name="Rohde M."/>
            <person name="Galperin M.Y."/>
            <person name="Jogler C."/>
        </authorList>
    </citation>
    <scope>NUCLEOTIDE SEQUENCE [LARGE SCALE GENOMIC DNA]</scope>
    <source>
        <strain evidence="3 4">Pla175</strain>
    </source>
</reference>
<dbReference type="AlphaFoldDB" id="A0A518D7A8"/>
<gene>
    <name evidence="3" type="ORF">Pla175_07000</name>
</gene>
<dbReference type="Pfam" id="PF04028">
    <property type="entry name" value="DUF374"/>
    <property type="match status" value="1"/>
</dbReference>
<dbReference type="InterPro" id="IPR007172">
    <property type="entry name" value="DUF374"/>
</dbReference>
<dbReference type="EMBL" id="CP036291">
    <property type="protein sequence ID" value="QDU87341.1"/>
    <property type="molecule type" value="Genomic_DNA"/>
</dbReference>
<dbReference type="Proteomes" id="UP000317429">
    <property type="component" value="Chromosome"/>
</dbReference>
<organism evidence="3 4">
    <name type="scientific">Pirellulimonas nuda</name>
    <dbReference type="NCBI Taxonomy" id="2528009"/>
    <lineage>
        <taxon>Bacteria</taxon>
        <taxon>Pseudomonadati</taxon>
        <taxon>Planctomycetota</taxon>
        <taxon>Planctomycetia</taxon>
        <taxon>Pirellulales</taxon>
        <taxon>Lacipirellulaceae</taxon>
        <taxon>Pirellulimonas</taxon>
    </lineage>
</organism>
<sequence length="267" mass="29647">MLQHANGLVSLLASKLIRRWIKSLDCRAVYEDRDVDPIYGVGGPRIYVVWHENLLVPLCVRENSRASILLSRHRDADVLARVAQMFGFDCVRGSTFRGGAVALRELAEKARQRHIVITPDGPRGPRRRLAQGPIYLASTLGMPVVAIGVGYDRPWRTPTWDRFALPRPFCRARAMMSEEMIVPAGLDRDGIESYRLRVEQKLNELSDRAERWAESGKRLEGEVAIRATPAPLPQPRVGSGQGALEAAEQPPAFKVVDGRVVAGRAVA</sequence>
<evidence type="ECO:0000313" key="4">
    <source>
        <dbReference type="Proteomes" id="UP000317429"/>
    </source>
</evidence>
<dbReference type="RefSeq" id="WP_145281310.1">
    <property type="nucleotide sequence ID" value="NZ_CP036291.1"/>
</dbReference>
<dbReference type="KEGG" id="pnd:Pla175_07000"/>
<feature type="coiled-coil region" evidence="1">
    <location>
        <begin position="195"/>
        <end position="222"/>
    </location>
</feature>
<protein>
    <recommendedName>
        <fullName evidence="2">DUF374 domain-containing protein</fullName>
    </recommendedName>
</protein>
<dbReference type="OrthoDB" id="9810508at2"/>
<evidence type="ECO:0000313" key="3">
    <source>
        <dbReference type="EMBL" id="QDU87341.1"/>
    </source>
</evidence>
<name>A0A518D7A8_9BACT</name>
<evidence type="ECO:0000259" key="2">
    <source>
        <dbReference type="Pfam" id="PF04028"/>
    </source>
</evidence>